<dbReference type="InterPro" id="IPR016084">
    <property type="entry name" value="Haem_Oase-like_multi-hlx"/>
</dbReference>
<feature type="compositionally biased region" description="Low complexity" evidence="1">
    <location>
        <begin position="131"/>
        <end position="140"/>
    </location>
</feature>
<feature type="compositionally biased region" description="Polar residues" evidence="1">
    <location>
        <begin position="176"/>
        <end position="188"/>
    </location>
</feature>
<sequence>MTYRTTQQSKNEPKVVPTRPQRPDFTEIPEFLTFQMLDIYDEQTTPPSPKPEPPPKELLTGPRFIPPKYAAVASPKEATPAGPAPPKLIPLKFLSPPSPEDSEDDSFPYPFRSLNDIVDDTPAEVAPLRISKSSENSSTSNRIVNPISSRSNIDLESTTQARNNELESTVRGPNIDFQSPARSPYNDSNMTIQAPTSLTDHLVSRASPIKLYNATHSTFLRCCSDGRINVPTLSRYLTQERIFLQAYIRYLALLLANVSVPSRPKPLSSPSQSSTQGDRRINARLTPHLIARLSHAQTQLSLFSDLAVNIPDLNLESWGEETEDGMTDATRMLIRLFEVIGSAIERGEKSVLVGMVVMWVREKAHLEAWKEVQSTLTIRNQPHQPEIVLEDPAASRAVQNYILPCFTGNETAKQMGELTELLDEIWCDKNLGEGEGKRGFEERSHVLKGSPRNLEKGWEGESKEFEAMMEIVLGIMARGWPEGGS</sequence>
<organism evidence="2 3">
    <name type="scientific">Hyaloscypha hepaticicola</name>
    <dbReference type="NCBI Taxonomy" id="2082293"/>
    <lineage>
        <taxon>Eukaryota</taxon>
        <taxon>Fungi</taxon>
        <taxon>Dikarya</taxon>
        <taxon>Ascomycota</taxon>
        <taxon>Pezizomycotina</taxon>
        <taxon>Leotiomycetes</taxon>
        <taxon>Helotiales</taxon>
        <taxon>Hyaloscyphaceae</taxon>
        <taxon>Hyaloscypha</taxon>
    </lineage>
</organism>
<keyword evidence="3" id="KW-1185">Reference proteome</keyword>
<dbReference type="AlphaFoldDB" id="A0A2J6PFJ6"/>
<evidence type="ECO:0000256" key="1">
    <source>
        <dbReference type="SAM" id="MobiDB-lite"/>
    </source>
</evidence>
<proteinExistence type="predicted"/>
<dbReference type="SUPFAM" id="SSF48613">
    <property type="entry name" value="Heme oxygenase-like"/>
    <property type="match status" value="1"/>
</dbReference>
<dbReference type="Gene3D" id="1.20.910.10">
    <property type="entry name" value="Heme oxygenase-like"/>
    <property type="match status" value="1"/>
</dbReference>
<gene>
    <name evidence="2" type="ORF">NA56DRAFT_454036</name>
</gene>
<evidence type="ECO:0000313" key="2">
    <source>
        <dbReference type="EMBL" id="PMD12798.1"/>
    </source>
</evidence>
<dbReference type="PANTHER" id="PTHR41813">
    <property type="entry name" value="REGULATOR PAB1642, PUTATIVE (AFU_ORTHOLOGUE AFUA_3G11955)-RELATED"/>
    <property type="match status" value="1"/>
</dbReference>
<feature type="compositionally biased region" description="Polar residues" evidence="1">
    <location>
        <begin position="141"/>
        <end position="167"/>
    </location>
</feature>
<dbReference type="InterPro" id="IPR053261">
    <property type="entry name" value="Polyketide-peptide_reg"/>
</dbReference>
<name>A0A2J6PFJ6_9HELO</name>
<dbReference type="Proteomes" id="UP000235672">
    <property type="component" value="Unassembled WGS sequence"/>
</dbReference>
<dbReference type="OrthoDB" id="37730at2759"/>
<dbReference type="PANTHER" id="PTHR41813:SF2">
    <property type="entry name" value="REGULATOR PAB1642, PUTATIVE (AFU_ORTHOLOGUE AFUA_3G11955)-RELATED"/>
    <property type="match status" value="1"/>
</dbReference>
<evidence type="ECO:0000313" key="3">
    <source>
        <dbReference type="Proteomes" id="UP000235672"/>
    </source>
</evidence>
<dbReference type="CDD" id="cd19357">
    <property type="entry name" value="TenA_E_At3g16990-like"/>
    <property type="match status" value="1"/>
</dbReference>
<accession>A0A2J6PFJ6</accession>
<feature type="region of interest" description="Disordered" evidence="1">
    <location>
        <begin position="40"/>
        <end position="107"/>
    </location>
</feature>
<feature type="region of interest" description="Disordered" evidence="1">
    <location>
        <begin position="1"/>
        <end position="24"/>
    </location>
</feature>
<feature type="compositionally biased region" description="Polar residues" evidence="1">
    <location>
        <begin position="1"/>
        <end position="10"/>
    </location>
</feature>
<dbReference type="EMBL" id="KZ613542">
    <property type="protein sequence ID" value="PMD12798.1"/>
    <property type="molecule type" value="Genomic_DNA"/>
</dbReference>
<feature type="region of interest" description="Disordered" evidence="1">
    <location>
        <begin position="128"/>
        <end position="188"/>
    </location>
</feature>
<protein>
    <submittedName>
        <fullName evidence="2">Uncharacterized protein</fullName>
    </submittedName>
</protein>
<dbReference type="STRING" id="1745343.A0A2J6PFJ6"/>
<reference evidence="2 3" key="1">
    <citation type="submission" date="2016-05" db="EMBL/GenBank/DDBJ databases">
        <title>A degradative enzymes factory behind the ericoid mycorrhizal symbiosis.</title>
        <authorList>
            <consortium name="DOE Joint Genome Institute"/>
            <person name="Martino E."/>
            <person name="Morin E."/>
            <person name="Grelet G."/>
            <person name="Kuo A."/>
            <person name="Kohler A."/>
            <person name="Daghino S."/>
            <person name="Barry K."/>
            <person name="Choi C."/>
            <person name="Cichocki N."/>
            <person name="Clum A."/>
            <person name="Copeland A."/>
            <person name="Hainaut M."/>
            <person name="Haridas S."/>
            <person name="Labutti K."/>
            <person name="Lindquist E."/>
            <person name="Lipzen A."/>
            <person name="Khouja H.-R."/>
            <person name="Murat C."/>
            <person name="Ohm R."/>
            <person name="Olson A."/>
            <person name="Spatafora J."/>
            <person name="Veneault-Fourrey C."/>
            <person name="Henrissat B."/>
            <person name="Grigoriev I."/>
            <person name="Martin F."/>
            <person name="Perotto S."/>
        </authorList>
    </citation>
    <scope>NUCLEOTIDE SEQUENCE [LARGE SCALE GENOMIC DNA]</scope>
    <source>
        <strain evidence="2 3">UAMH 7357</strain>
    </source>
</reference>